<dbReference type="OrthoDB" id="29773at2759"/>
<keyword evidence="9" id="KW-1185">Reference proteome</keyword>
<keyword evidence="4 7" id="KW-0812">Transmembrane</keyword>
<dbReference type="AlphaFoldDB" id="A0A3P6T4X8"/>
<evidence type="ECO:0008006" key="10">
    <source>
        <dbReference type="Google" id="ProtNLM"/>
    </source>
</evidence>
<proteinExistence type="inferred from homology"/>
<keyword evidence="3" id="KW-0762">Sugar transport</keyword>
<dbReference type="Gene3D" id="1.10.3730.20">
    <property type="match status" value="1"/>
</dbReference>
<keyword evidence="6 7" id="KW-0472">Membrane</keyword>
<dbReference type="InterPro" id="IPR037185">
    <property type="entry name" value="EmrE-like"/>
</dbReference>
<dbReference type="GO" id="GO:0015165">
    <property type="term" value="F:pyrimidine nucleotide-sugar transmembrane transporter activity"/>
    <property type="evidence" value="ECO:0007669"/>
    <property type="project" value="InterPro"/>
</dbReference>
<dbReference type="OMA" id="RVEYDNQ"/>
<name>A0A3P6T4X8_LITSI</name>
<feature type="transmembrane region" description="Helical" evidence="7">
    <location>
        <begin position="158"/>
        <end position="180"/>
    </location>
</feature>
<dbReference type="GO" id="GO:0000139">
    <property type="term" value="C:Golgi membrane"/>
    <property type="evidence" value="ECO:0007669"/>
    <property type="project" value="InterPro"/>
</dbReference>
<dbReference type="Proteomes" id="UP000277928">
    <property type="component" value="Unassembled WGS sequence"/>
</dbReference>
<reference evidence="8 9" key="1">
    <citation type="submission" date="2018-08" db="EMBL/GenBank/DDBJ databases">
        <authorList>
            <person name="Laetsch R D."/>
            <person name="Stevens L."/>
            <person name="Kumar S."/>
            <person name="Blaxter L. M."/>
        </authorList>
    </citation>
    <scope>NUCLEOTIDE SEQUENCE [LARGE SCALE GENOMIC DNA]</scope>
</reference>
<feature type="transmembrane region" description="Helical" evidence="7">
    <location>
        <begin position="276"/>
        <end position="297"/>
    </location>
</feature>
<keyword evidence="5 7" id="KW-1133">Transmembrane helix</keyword>
<organism evidence="8 9">
    <name type="scientific">Litomosoides sigmodontis</name>
    <name type="common">Filarial nematode worm</name>
    <dbReference type="NCBI Taxonomy" id="42156"/>
    <lineage>
        <taxon>Eukaryota</taxon>
        <taxon>Metazoa</taxon>
        <taxon>Ecdysozoa</taxon>
        <taxon>Nematoda</taxon>
        <taxon>Chromadorea</taxon>
        <taxon>Rhabditida</taxon>
        <taxon>Spirurina</taxon>
        <taxon>Spiruromorpha</taxon>
        <taxon>Filarioidea</taxon>
        <taxon>Onchocercidae</taxon>
        <taxon>Litomosoides</taxon>
    </lineage>
</organism>
<dbReference type="InterPro" id="IPR012404">
    <property type="entry name" value="UCP036436"/>
</dbReference>
<feature type="transmembrane region" description="Helical" evidence="7">
    <location>
        <begin position="192"/>
        <end position="211"/>
    </location>
</feature>
<feature type="transmembrane region" description="Helical" evidence="7">
    <location>
        <begin position="12"/>
        <end position="32"/>
    </location>
</feature>
<evidence type="ECO:0000256" key="3">
    <source>
        <dbReference type="ARBA" id="ARBA00022597"/>
    </source>
</evidence>
<accession>A0A3P6T4X8</accession>
<gene>
    <name evidence="8" type="ORF">NLS_LOCUS3016</name>
</gene>
<evidence type="ECO:0000313" key="8">
    <source>
        <dbReference type="EMBL" id="VDK75675.1"/>
    </source>
</evidence>
<evidence type="ECO:0000256" key="6">
    <source>
        <dbReference type="ARBA" id="ARBA00023136"/>
    </source>
</evidence>
<dbReference type="InterPro" id="IPR007271">
    <property type="entry name" value="Nuc_sug_transpt"/>
</dbReference>
<sequence>MVDTNSKRVLKPLLLGLTMVITGSVNTIAARWADSMKANSKHFNHPFLQAICMFIGELSCLFVYFIARYLQNRRDHASLHNYEGNGGGIPIHVTERNSLKFNPWIFVVPAFCDVLATSIMYISLNLTQASSFQMLRGAVVIFTGLFSVAFLRSHLQGFRWLGMGLITIGLAVVGMSDIIFDKNSKHDINGVVTGDLLIIIAQIIVAGQMVIEQKIVSEFYAPSLLVVGLEGLFGLTILIFLLFPMYYIKVPSTFSTNPYHRLEDIFDAFREIRSNPWIGCALLLTMISIAFFNFAGISVTKELSATTRMVLDSVRIILVWLVSIPFFNEHFIPLQLLGFALLILGMFVYNDIFFGPYFRQKILPHIKNNKLAGCCVSFWGIEFVASDGSTLIDDNNE</sequence>
<dbReference type="EMBL" id="UYRX01000152">
    <property type="protein sequence ID" value="VDK75675.1"/>
    <property type="molecule type" value="Genomic_DNA"/>
</dbReference>
<feature type="transmembrane region" description="Helical" evidence="7">
    <location>
        <begin position="134"/>
        <end position="151"/>
    </location>
</feature>
<comment type="subcellular location">
    <subcellularLocation>
        <location evidence="1">Membrane</location>
        <topology evidence="1">Multi-pass membrane protein</topology>
    </subcellularLocation>
</comment>
<evidence type="ECO:0000256" key="5">
    <source>
        <dbReference type="ARBA" id="ARBA00022989"/>
    </source>
</evidence>
<feature type="transmembrane region" description="Helical" evidence="7">
    <location>
        <begin position="223"/>
        <end position="248"/>
    </location>
</feature>
<dbReference type="PIRSF" id="PIRSF036436">
    <property type="entry name" value="UCP036436"/>
    <property type="match status" value="1"/>
</dbReference>
<comment type="similarity">
    <text evidence="2">Belongs to the nucleotide-sugar transporter family. SLC35A subfamily.</text>
</comment>
<feature type="transmembrane region" description="Helical" evidence="7">
    <location>
        <begin position="47"/>
        <end position="67"/>
    </location>
</feature>
<evidence type="ECO:0000256" key="4">
    <source>
        <dbReference type="ARBA" id="ARBA00022692"/>
    </source>
</evidence>
<dbReference type="STRING" id="42156.A0A3P6T4X8"/>
<protein>
    <recommendedName>
        <fullName evidence="10">Sugar phosphate transporter domain-containing protein</fullName>
    </recommendedName>
</protein>
<evidence type="ECO:0000313" key="9">
    <source>
        <dbReference type="Proteomes" id="UP000277928"/>
    </source>
</evidence>
<feature type="transmembrane region" description="Helical" evidence="7">
    <location>
        <begin position="104"/>
        <end position="122"/>
    </location>
</feature>
<dbReference type="Pfam" id="PF04142">
    <property type="entry name" value="Nuc_sug_transp"/>
    <property type="match status" value="1"/>
</dbReference>
<evidence type="ECO:0000256" key="7">
    <source>
        <dbReference type="SAM" id="Phobius"/>
    </source>
</evidence>
<dbReference type="SUPFAM" id="SSF103481">
    <property type="entry name" value="Multidrug resistance efflux transporter EmrE"/>
    <property type="match status" value="2"/>
</dbReference>
<dbReference type="PANTHER" id="PTHR13146:SF0">
    <property type="entry name" value="SOLUTE CARRIER FAMILY 35 MEMBER F6"/>
    <property type="match status" value="1"/>
</dbReference>
<dbReference type="PANTHER" id="PTHR13146">
    <property type="match status" value="1"/>
</dbReference>
<evidence type="ECO:0000256" key="2">
    <source>
        <dbReference type="ARBA" id="ARBA00009976"/>
    </source>
</evidence>
<feature type="transmembrane region" description="Helical" evidence="7">
    <location>
        <begin position="309"/>
        <end position="328"/>
    </location>
</feature>
<feature type="transmembrane region" description="Helical" evidence="7">
    <location>
        <begin position="334"/>
        <end position="358"/>
    </location>
</feature>
<evidence type="ECO:0000256" key="1">
    <source>
        <dbReference type="ARBA" id="ARBA00004141"/>
    </source>
</evidence>
<keyword evidence="3" id="KW-0813">Transport</keyword>